<reference evidence="1" key="1">
    <citation type="submission" date="2021-06" db="EMBL/GenBank/DDBJ databases">
        <authorList>
            <person name="Kallberg Y."/>
            <person name="Tangrot J."/>
            <person name="Rosling A."/>
        </authorList>
    </citation>
    <scope>NUCLEOTIDE SEQUENCE</scope>
    <source>
        <strain evidence="1">MA461A</strain>
    </source>
</reference>
<evidence type="ECO:0000313" key="2">
    <source>
        <dbReference type="Proteomes" id="UP000789920"/>
    </source>
</evidence>
<dbReference type="Proteomes" id="UP000789920">
    <property type="component" value="Unassembled WGS sequence"/>
</dbReference>
<keyword evidence="2" id="KW-1185">Reference proteome</keyword>
<name>A0ACA9SCD5_9GLOM</name>
<dbReference type="EMBL" id="CAJVQC010107294">
    <property type="protein sequence ID" value="CAG8833730.1"/>
    <property type="molecule type" value="Genomic_DNA"/>
</dbReference>
<protein>
    <submittedName>
        <fullName evidence="1">13518_t:CDS:1</fullName>
    </submittedName>
</protein>
<proteinExistence type="predicted"/>
<comment type="caution">
    <text evidence="1">The sequence shown here is derived from an EMBL/GenBank/DDBJ whole genome shotgun (WGS) entry which is preliminary data.</text>
</comment>
<organism evidence="1 2">
    <name type="scientific">Racocetra persica</name>
    <dbReference type="NCBI Taxonomy" id="160502"/>
    <lineage>
        <taxon>Eukaryota</taxon>
        <taxon>Fungi</taxon>
        <taxon>Fungi incertae sedis</taxon>
        <taxon>Mucoromycota</taxon>
        <taxon>Glomeromycotina</taxon>
        <taxon>Glomeromycetes</taxon>
        <taxon>Diversisporales</taxon>
        <taxon>Gigasporaceae</taxon>
        <taxon>Racocetra</taxon>
    </lineage>
</organism>
<evidence type="ECO:0000313" key="1">
    <source>
        <dbReference type="EMBL" id="CAG8833730.1"/>
    </source>
</evidence>
<gene>
    <name evidence="1" type="ORF">RPERSI_LOCUS28934</name>
</gene>
<accession>A0ACA9SCD5</accession>
<feature type="non-terminal residue" evidence="1">
    <location>
        <position position="67"/>
    </location>
</feature>
<sequence length="67" mass="7583">MAKNKKLKTDLAVWDETLGDSYNNDQQNIYDEEVIGLPLTTEEVIKGEVQSFEIPIRANKETGLDVD</sequence>